<evidence type="ECO:0000313" key="2">
    <source>
        <dbReference type="Proteomes" id="UP000003460"/>
    </source>
</evidence>
<dbReference type="Proteomes" id="UP000003460">
    <property type="component" value="Unassembled WGS sequence"/>
</dbReference>
<gene>
    <name evidence="1" type="ORF">GCWU000325_02244</name>
</gene>
<dbReference type="STRING" id="626522.GCWU000325_02244"/>
<dbReference type="AlphaFoldDB" id="C9LJ31"/>
<comment type="caution">
    <text evidence="1">The sequence shown here is derived from an EMBL/GenBank/DDBJ whole genome shotgun (WGS) entry which is preliminary data.</text>
</comment>
<keyword evidence="2" id="KW-1185">Reference proteome</keyword>
<reference evidence="1" key="1">
    <citation type="submission" date="2009-09" db="EMBL/GenBank/DDBJ databases">
        <authorList>
            <person name="Weinstock G."/>
            <person name="Sodergren E."/>
            <person name="Clifton S."/>
            <person name="Fulton L."/>
            <person name="Fulton B."/>
            <person name="Courtney L."/>
            <person name="Fronick C."/>
            <person name="Harrison M."/>
            <person name="Strong C."/>
            <person name="Farmer C."/>
            <person name="Delahaunty K."/>
            <person name="Markovic C."/>
            <person name="Hall O."/>
            <person name="Minx P."/>
            <person name="Tomlinson C."/>
            <person name="Mitreva M."/>
            <person name="Nelson J."/>
            <person name="Hou S."/>
            <person name="Wollam A."/>
            <person name="Pepin K.H."/>
            <person name="Johnson M."/>
            <person name="Bhonagiri V."/>
            <person name="Nash W.E."/>
            <person name="Warren W."/>
            <person name="Chinwalla A."/>
            <person name="Mardis E.R."/>
            <person name="Wilson R.K."/>
        </authorList>
    </citation>
    <scope>NUCLEOTIDE SEQUENCE [LARGE SCALE GENOMIC DNA]</scope>
    <source>
        <strain evidence="1">ATCC 51259</strain>
    </source>
</reference>
<name>C9LJ31_9BACT</name>
<protein>
    <submittedName>
        <fullName evidence="1">Uncharacterized protein</fullName>
    </submittedName>
</protein>
<organism evidence="1 2">
    <name type="scientific">Alloprevotella tannerae ATCC 51259</name>
    <dbReference type="NCBI Taxonomy" id="626522"/>
    <lineage>
        <taxon>Bacteria</taxon>
        <taxon>Pseudomonadati</taxon>
        <taxon>Bacteroidota</taxon>
        <taxon>Bacteroidia</taxon>
        <taxon>Bacteroidales</taxon>
        <taxon>Prevotellaceae</taxon>
        <taxon>Alloprevotella</taxon>
    </lineage>
</organism>
<dbReference type="EMBL" id="ACIJ02000023">
    <property type="protein sequence ID" value="EEX70999.1"/>
    <property type="molecule type" value="Genomic_DNA"/>
</dbReference>
<accession>C9LJ31</accession>
<sequence>MTKTTRPPAVRNNRKQAYLPPPFRWFASPFCRRKSARPLFVHDEKGFLSR</sequence>
<dbReference type="HOGENOM" id="CLU_3121313_0_0_10"/>
<evidence type="ECO:0000313" key="1">
    <source>
        <dbReference type="EMBL" id="EEX70999.1"/>
    </source>
</evidence>
<proteinExistence type="predicted"/>